<organism evidence="2 3">
    <name type="scientific">Teichococcus wenyumeiae</name>
    <dbReference type="NCBI Taxonomy" id="2478470"/>
    <lineage>
        <taxon>Bacteria</taxon>
        <taxon>Pseudomonadati</taxon>
        <taxon>Pseudomonadota</taxon>
        <taxon>Alphaproteobacteria</taxon>
        <taxon>Acetobacterales</taxon>
        <taxon>Roseomonadaceae</taxon>
        <taxon>Roseomonas</taxon>
    </lineage>
</organism>
<dbReference type="InParanoid" id="A0A3A9IVQ9"/>
<sequence>SKGHALIDRELYLPRKEWCENSDRRAEASIPEKVAFATKPALAGRMIERALDAGLPCAWVLGDEVYGSDRRLRIALEQREQPFVLAIRSNEKLWAVLDGHLGQHAASRLAARLPAQAWRRLSAGAGSKGERVYDWARLRLTRLQRHPWDHWLLVRRSRKDPKDLAYYVVFGPDQTSLATLARVAGRRWAIEECFEVAKQE</sequence>
<evidence type="ECO:0000313" key="2">
    <source>
        <dbReference type="EMBL" id="RKJ94342.1"/>
    </source>
</evidence>
<name>A0A3A9IVQ9_9PROT</name>
<dbReference type="Proteomes" id="UP000278036">
    <property type="component" value="Unassembled WGS sequence"/>
</dbReference>
<dbReference type="AlphaFoldDB" id="A0A3A9IVQ9"/>
<dbReference type="PANTHER" id="PTHR33627">
    <property type="entry name" value="TRANSPOSASE"/>
    <property type="match status" value="1"/>
</dbReference>
<feature type="non-terminal residue" evidence="2">
    <location>
        <position position="1"/>
    </location>
</feature>
<dbReference type="InterPro" id="IPR038721">
    <property type="entry name" value="IS701-like_DDE_dom"/>
</dbReference>
<protein>
    <submittedName>
        <fullName evidence="2">IS701 family transposase</fullName>
    </submittedName>
</protein>
<dbReference type="PANTHER" id="PTHR33627:SF1">
    <property type="entry name" value="TRANSPOSASE"/>
    <property type="match status" value="1"/>
</dbReference>
<dbReference type="InterPro" id="IPR039365">
    <property type="entry name" value="IS701-like"/>
</dbReference>
<dbReference type="SUPFAM" id="SSF53098">
    <property type="entry name" value="Ribonuclease H-like"/>
    <property type="match status" value="1"/>
</dbReference>
<proteinExistence type="predicted"/>
<dbReference type="OrthoDB" id="583339at2"/>
<gene>
    <name evidence="2" type="ORF">D6Z83_28635</name>
</gene>
<dbReference type="InterPro" id="IPR012337">
    <property type="entry name" value="RNaseH-like_sf"/>
</dbReference>
<reference evidence="2 3" key="1">
    <citation type="submission" date="2018-09" db="EMBL/GenBank/DDBJ databases">
        <title>Roseomonas sp. nov., isolated from feces of Tibetan antelopes in the Qinghai-Tibet plateau, China.</title>
        <authorList>
            <person name="Tian Z."/>
        </authorList>
    </citation>
    <scope>NUCLEOTIDE SEQUENCE [LARGE SCALE GENOMIC DNA]</scope>
    <source>
        <strain evidence="2 3">Z24</strain>
    </source>
</reference>
<comment type="caution">
    <text evidence="2">The sequence shown here is derived from an EMBL/GenBank/DDBJ whole genome shotgun (WGS) entry which is preliminary data.</text>
</comment>
<feature type="domain" description="Transposase IS701-like DDE" evidence="1">
    <location>
        <begin position="2"/>
        <end position="114"/>
    </location>
</feature>
<accession>A0A3A9IVQ9</accession>
<dbReference type="NCBIfam" id="NF033540">
    <property type="entry name" value="transpos_IS701"/>
    <property type="match status" value="1"/>
</dbReference>
<feature type="non-terminal residue" evidence="2">
    <location>
        <position position="200"/>
    </location>
</feature>
<evidence type="ECO:0000313" key="3">
    <source>
        <dbReference type="Proteomes" id="UP000278036"/>
    </source>
</evidence>
<dbReference type="RefSeq" id="WP_120641337.1">
    <property type="nucleotide sequence ID" value="NZ_RAQU01000543.1"/>
</dbReference>
<dbReference type="EMBL" id="RAQU01000543">
    <property type="protein sequence ID" value="RKJ94342.1"/>
    <property type="molecule type" value="Genomic_DNA"/>
</dbReference>
<dbReference type="Pfam" id="PF13546">
    <property type="entry name" value="DDE_5"/>
    <property type="match status" value="1"/>
</dbReference>
<evidence type="ECO:0000259" key="1">
    <source>
        <dbReference type="Pfam" id="PF13546"/>
    </source>
</evidence>